<dbReference type="PANTHER" id="PTHR30562">
    <property type="entry name" value="UVRC/OXIDOREDUCTASE"/>
    <property type="match status" value="1"/>
</dbReference>
<name>A0A8D5UDC2_9BACL</name>
<dbReference type="NCBIfam" id="TIGR00194">
    <property type="entry name" value="uvrC"/>
    <property type="match status" value="1"/>
</dbReference>
<reference evidence="11" key="1">
    <citation type="journal article" date="2013" name="Int. J. Syst. Evol. Microbiol.">
        <title>Polycladomyces abyssicola gen. nov., sp. nov., a thermophilic filamentous bacterium isolated from hemipelagic sediment.</title>
        <authorList>
            <person name="Tsubouchi T."/>
            <person name="Shimane Y."/>
            <person name="Mori K."/>
            <person name="Usui K."/>
            <person name="Hiraki T."/>
            <person name="Tame A."/>
            <person name="Uematsu K."/>
            <person name="Maruyama T."/>
            <person name="Hatada Y."/>
        </authorList>
    </citation>
    <scope>NUCLEOTIDE SEQUENCE</scope>
    <source>
        <strain evidence="11">JIR-001</strain>
    </source>
</reference>
<evidence type="ECO:0000256" key="4">
    <source>
        <dbReference type="ARBA" id="ARBA00022881"/>
    </source>
</evidence>
<comment type="function">
    <text evidence="7">The UvrABC repair system catalyzes the recognition and processing of DNA lesions. UvrC both incises the 5' and 3' sides of the lesion. The N-terminal half is responsible for the 3' incision and the C-terminal half is responsible for the 5' incision.</text>
</comment>
<dbReference type="Pfam" id="PF14520">
    <property type="entry name" value="HHH_5"/>
    <property type="match status" value="1"/>
</dbReference>
<dbReference type="NCBIfam" id="NF001824">
    <property type="entry name" value="PRK00558.1-5"/>
    <property type="match status" value="1"/>
</dbReference>
<dbReference type="KEGG" id="pabs:JIR001_09450"/>
<proteinExistence type="inferred from homology"/>
<dbReference type="GO" id="GO:0009380">
    <property type="term" value="C:excinuclease repair complex"/>
    <property type="evidence" value="ECO:0007669"/>
    <property type="project" value="InterPro"/>
</dbReference>
<keyword evidence="6 7" id="KW-0742">SOS response</keyword>
<keyword evidence="12" id="KW-1185">Reference proteome</keyword>
<dbReference type="Pfam" id="PF08459">
    <property type="entry name" value="UvrC_RNaseH_dom"/>
    <property type="match status" value="1"/>
</dbReference>
<dbReference type="PROSITE" id="PS50164">
    <property type="entry name" value="GIY_YIG"/>
    <property type="match status" value="1"/>
</dbReference>
<feature type="domain" description="GIY-YIG" evidence="9">
    <location>
        <begin position="14"/>
        <end position="91"/>
    </location>
</feature>
<protein>
    <recommendedName>
        <fullName evidence="7">UvrABC system protein C</fullName>
        <shortName evidence="7">Protein UvrC</shortName>
    </recommendedName>
    <alternativeName>
        <fullName evidence="7">Excinuclease ABC subunit C</fullName>
    </alternativeName>
</protein>
<dbReference type="Gene3D" id="4.10.860.10">
    <property type="entry name" value="UVR domain"/>
    <property type="match status" value="1"/>
</dbReference>
<evidence type="ECO:0000256" key="3">
    <source>
        <dbReference type="ARBA" id="ARBA00022769"/>
    </source>
</evidence>
<dbReference type="CDD" id="cd10434">
    <property type="entry name" value="GIY-YIG_UvrC_Cho"/>
    <property type="match status" value="1"/>
</dbReference>
<dbReference type="GO" id="GO:0009432">
    <property type="term" value="P:SOS response"/>
    <property type="evidence" value="ECO:0007669"/>
    <property type="project" value="UniProtKB-UniRule"/>
</dbReference>
<evidence type="ECO:0000256" key="7">
    <source>
        <dbReference type="HAMAP-Rule" id="MF_00203"/>
    </source>
</evidence>
<keyword evidence="1 7" id="KW-0963">Cytoplasm</keyword>
<dbReference type="EMBL" id="AP024601">
    <property type="protein sequence ID" value="BCU81162.1"/>
    <property type="molecule type" value="Genomic_DNA"/>
</dbReference>
<dbReference type="SUPFAM" id="SSF46600">
    <property type="entry name" value="C-terminal UvrC-binding domain of UvrB"/>
    <property type="match status" value="1"/>
</dbReference>
<organism evidence="11 12">
    <name type="scientific">Polycladomyces abyssicola</name>
    <dbReference type="NCBI Taxonomy" id="1125966"/>
    <lineage>
        <taxon>Bacteria</taxon>
        <taxon>Bacillati</taxon>
        <taxon>Bacillota</taxon>
        <taxon>Bacilli</taxon>
        <taxon>Bacillales</taxon>
        <taxon>Thermoactinomycetaceae</taxon>
        <taxon>Polycladomyces</taxon>
    </lineage>
</organism>
<dbReference type="InterPro" id="IPR000305">
    <property type="entry name" value="GIY-YIG_endonuc"/>
</dbReference>
<keyword evidence="5 7" id="KW-0234">DNA repair</keyword>
<dbReference type="InterPro" id="IPR050066">
    <property type="entry name" value="UvrABC_protein_C"/>
</dbReference>
<dbReference type="InterPro" id="IPR038476">
    <property type="entry name" value="UvrC_RNase_H_dom_sf"/>
</dbReference>
<evidence type="ECO:0000256" key="2">
    <source>
        <dbReference type="ARBA" id="ARBA00022763"/>
    </source>
</evidence>
<dbReference type="SUPFAM" id="SSF82771">
    <property type="entry name" value="GIY-YIG endonuclease"/>
    <property type="match status" value="1"/>
</dbReference>
<accession>A0A8D5UDC2</accession>
<keyword evidence="2 7" id="KW-0227">DNA damage</keyword>
<gene>
    <name evidence="7 11" type="primary">uvrC</name>
    <name evidence="11" type="ORF">JIR001_09450</name>
</gene>
<keyword evidence="3 7" id="KW-0228">DNA excision</keyword>
<dbReference type="Proteomes" id="UP000677436">
    <property type="component" value="Chromosome"/>
</dbReference>
<evidence type="ECO:0000313" key="12">
    <source>
        <dbReference type="Proteomes" id="UP000677436"/>
    </source>
</evidence>
<evidence type="ECO:0000259" key="10">
    <source>
        <dbReference type="PROSITE" id="PS50165"/>
    </source>
</evidence>
<evidence type="ECO:0000256" key="5">
    <source>
        <dbReference type="ARBA" id="ARBA00023204"/>
    </source>
</evidence>
<dbReference type="Pfam" id="PF02151">
    <property type="entry name" value="UVR"/>
    <property type="match status" value="1"/>
</dbReference>
<dbReference type="InterPro" id="IPR047296">
    <property type="entry name" value="GIY-YIG_UvrC_Cho"/>
</dbReference>
<dbReference type="Gene3D" id="1.10.150.20">
    <property type="entry name" value="5' to 3' exonuclease, C-terminal subdomain"/>
    <property type="match status" value="1"/>
</dbReference>
<dbReference type="InterPro" id="IPR035901">
    <property type="entry name" value="GIY-YIG_endonuc_sf"/>
</dbReference>
<comment type="subunit">
    <text evidence="7">Interacts with UvrB in an incision complex.</text>
</comment>
<keyword evidence="4 7" id="KW-0267">Excision nuclease</keyword>
<dbReference type="HAMAP" id="MF_00203">
    <property type="entry name" value="UvrC"/>
    <property type="match status" value="1"/>
</dbReference>
<dbReference type="FunFam" id="3.40.1440.10:FF:000001">
    <property type="entry name" value="UvrABC system protein C"/>
    <property type="match status" value="1"/>
</dbReference>
<dbReference type="InterPro" id="IPR001162">
    <property type="entry name" value="UvrC_RNase_H_dom"/>
</dbReference>
<feature type="domain" description="UVR" evidence="8">
    <location>
        <begin position="196"/>
        <end position="231"/>
    </location>
</feature>
<feature type="domain" description="UvrC family homology region profile" evidence="10">
    <location>
        <begin position="247"/>
        <end position="466"/>
    </location>
</feature>
<dbReference type="InterPro" id="IPR036876">
    <property type="entry name" value="UVR_dom_sf"/>
</dbReference>
<sequence length="601" mass="70268">MRQTIKEKLPFLPDQPGCYLMKNEAGDIIYVGKAKSLKNRVRSYFTGSHDAKTQRLVSEIADFEYIVTGSPIEALILECNLIKKHRPRYNVMLKDDKSYPYIRLTKERHPRLEVTRRVRKDGSKYFGPYPNAGAAQQTKKLLDKLYPLRKCKTLPKRVCLYYHLGQCLAPCEYPVDPRQYEEMTAQIVRFLNGGYQEVQRDLRRKMEEAAESLDFERAKEYRDLIRHIETIMEKQTITFQDHVDRDVFGYAHDKGWMCVQVFFVRQGKLIERDVSIFPHYNEPEEDFLSFVTQFYHDNPALPKEIFLPVEVDPEWLREWLNGVHVHVPQRGLKRKLVEMAQENARIALEERFRLMERDEERTQRAIRQLGEALGIGVPRRIEAFDNSNIQGTDPVSAMVVFLDGKPAKQEYRKFKIRTVDKPDDYETMREVIRRRYTRVLKEDLPLPDLILVDGGRGQMAAARDVLENELGLYIPVGGMVKDDRHRTARLLAGDPPEPVDLPRGSQEFYLLQRIQEEVHRFAVAFHRKTRAKTAFRSKLDDIPGVGEKRKQMLFRHFGSIENMKNATVEEYRKAGIGDKLARTIIQALRQDEESEHDAITQ</sequence>
<evidence type="ECO:0000313" key="11">
    <source>
        <dbReference type="EMBL" id="BCU81162.1"/>
    </source>
</evidence>
<dbReference type="FunFam" id="3.30.420.340:FF:000002">
    <property type="entry name" value="UvrABC system protein C"/>
    <property type="match status" value="1"/>
</dbReference>
<dbReference type="Gene3D" id="3.40.1440.10">
    <property type="entry name" value="GIY-YIG endonuclease"/>
    <property type="match status" value="1"/>
</dbReference>
<dbReference type="Gene3D" id="3.30.420.340">
    <property type="entry name" value="UvrC, RNAse H endonuclease domain"/>
    <property type="match status" value="1"/>
</dbReference>
<dbReference type="PROSITE" id="PS50165">
    <property type="entry name" value="UVRC"/>
    <property type="match status" value="1"/>
</dbReference>
<dbReference type="GO" id="GO:0006289">
    <property type="term" value="P:nucleotide-excision repair"/>
    <property type="evidence" value="ECO:0007669"/>
    <property type="project" value="UniProtKB-UniRule"/>
</dbReference>
<dbReference type="InterPro" id="IPR010994">
    <property type="entry name" value="RuvA_2-like"/>
</dbReference>
<dbReference type="SMART" id="SM00465">
    <property type="entry name" value="GIYc"/>
    <property type="match status" value="1"/>
</dbReference>
<dbReference type="GO" id="GO:0005737">
    <property type="term" value="C:cytoplasm"/>
    <property type="evidence" value="ECO:0007669"/>
    <property type="project" value="UniProtKB-SubCell"/>
</dbReference>
<evidence type="ECO:0000256" key="1">
    <source>
        <dbReference type="ARBA" id="ARBA00022490"/>
    </source>
</evidence>
<comment type="similarity">
    <text evidence="7">Belongs to the UvrC family.</text>
</comment>
<evidence type="ECO:0000259" key="9">
    <source>
        <dbReference type="PROSITE" id="PS50164"/>
    </source>
</evidence>
<dbReference type="RefSeq" id="WP_212774435.1">
    <property type="nucleotide sequence ID" value="NZ_AP024601.1"/>
</dbReference>
<reference evidence="11" key="2">
    <citation type="journal article" date="2021" name="Microbiol. Resour. Announc.">
        <title>Complete Genome Sequence of Polycladomyces abyssicola JIR-001T, Isolated from Hemipelagic Sediment in Deep Seawater.</title>
        <authorList>
            <person name="Tsubouchi T."/>
            <person name="Kaneko Y."/>
        </authorList>
    </citation>
    <scope>NUCLEOTIDE SEQUENCE</scope>
    <source>
        <strain evidence="11">JIR-001</strain>
    </source>
</reference>
<dbReference type="SUPFAM" id="SSF47781">
    <property type="entry name" value="RuvA domain 2-like"/>
    <property type="match status" value="1"/>
</dbReference>
<dbReference type="GO" id="GO:0003677">
    <property type="term" value="F:DNA binding"/>
    <property type="evidence" value="ECO:0007669"/>
    <property type="project" value="UniProtKB-UniRule"/>
</dbReference>
<dbReference type="InterPro" id="IPR004791">
    <property type="entry name" value="UvrC"/>
</dbReference>
<dbReference type="PROSITE" id="PS50151">
    <property type="entry name" value="UVR"/>
    <property type="match status" value="1"/>
</dbReference>
<dbReference type="GO" id="GO:0009381">
    <property type="term" value="F:excinuclease ABC activity"/>
    <property type="evidence" value="ECO:0007669"/>
    <property type="project" value="UniProtKB-UniRule"/>
</dbReference>
<evidence type="ECO:0000259" key="8">
    <source>
        <dbReference type="PROSITE" id="PS50151"/>
    </source>
</evidence>
<comment type="subcellular location">
    <subcellularLocation>
        <location evidence="7">Cytoplasm</location>
    </subcellularLocation>
</comment>
<dbReference type="InterPro" id="IPR001943">
    <property type="entry name" value="UVR_dom"/>
</dbReference>
<dbReference type="Pfam" id="PF01541">
    <property type="entry name" value="GIY-YIG"/>
    <property type="match status" value="1"/>
</dbReference>
<dbReference type="Pfam" id="PF22920">
    <property type="entry name" value="UvrC_RNaseH"/>
    <property type="match status" value="1"/>
</dbReference>
<dbReference type="AlphaFoldDB" id="A0A8D5UDC2"/>
<dbReference type="PANTHER" id="PTHR30562:SF1">
    <property type="entry name" value="UVRABC SYSTEM PROTEIN C"/>
    <property type="match status" value="1"/>
</dbReference>
<evidence type="ECO:0000256" key="6">
    <source>
        <dbReference type="ARBA" id="ARBA00023236"/>
    </source>
</evidence>